<comment type="caution">
    <text evidence="1">The sequence shown here is derived from an EMBL/GenBank/DDBJ whole genome shotgun (WGS) entry which is preliminary data.</text>
</comment>
<keyword evidence="2" id="KW-1185">Reference proteome</keyword>
<dbReference type="AlphaFoldDB" id="A0A085TU72"/>
<gene>
    <name evidence="1" type="ORF">DW2_13355</name>
</gene>
<sequence>MSATVPLLQADDAVRIAHVRAPRWISHPAAGAAHDAMRLLLERPRSLRPRGLLLAGPYHNGKTMIAERFAVEHLRAADQQKVWVIQTREGAGLSHFYASILSGLRAPQAAGWRSLSRAGDQVDHLLERLKPRLLIFDEFHSALRGRRQDVKAIVALPFNLRRDAFGDNFCP</sequence>
<dbReference type="InterPro" id="IPR027417">
    <property type="entry name" value="P-loop_NTPase"/>
</dbReference>
<dbReference type="eggNOG" id="COG0464">
    <property type="taxonomic scope" value="Bacteria"/>
</dbReference>
<dbReference type="PATRIC" id="fig|1317124.6.peg.2704"/>
<dbReference type="RefSeq" id="WP_238321334.1">
    <property type="nucleotide sequence ID" value="NZ_AQRC01000011.1"/>
</dbReference>
<dbReference type="STRING" id="1317124.DW2_13355"/>
<name>A0A085TU72_9RHOB</name>
<accession>A0A085TU72</accession>
<protein>
    <submittedName>
        <fullName evidence="1">TniB</fullName>
    </submittedName>
</protein>
<dbReference type="EMBL" id="AQRC01000011">
    <property type="protein sequence ID" value="KFE34269.1"/>
    <property type="molecule type" value="Genomic_DNA"/>
</dbReference>
<dbReference type="Proteomes" id="UP000028607">
    <property type="component" value="Unassembled WGS sequence"/>
</dbReference>
<proteinExistence type="predicted"/>
<reference evidence="1 2" key="2">
    <citation type="journal article" date="2015" name="Antonie Van Leeuwenhoek">
        <title>Thioclava indica sp. nov., isolated from surface seawater of the Indian Ocean.</title>
        <authorList>
            <person name="Liu Y."/>
            <person name="Lai Q."/>
            <person name="Du J."/>
            <person name="Xu H."/>
            <person name="Jiang L."/>
            <person name="Shao Z."/>
        </authorList>
    </citation>
    <scope>NUCLEOTIDE SEQUENCE [LARGE SCALE GENOMIC DNA]</scope>
    <source>
        <strain evidence="1 2">13D2W-2</strain>
    </source>
</reference>
<dbReference type="SUPFAM" id="SSF52540">
    <property type="entry name" value="P-loop containing nucleoside triphosphate hydrolases"/>
    <property type="match status" value="1"/>
</dbReference>
<reference evidence="2" key="1">
    <citation type="submission" date="2013-04" db="EMBL/GenBank/DDBJ databases">
        <title>Thioclava sp. 13D2W-2 Genome Sequencing.</title>
        <authorList>
            <person name="Lai Q."/>
            <person name="Li G."/>
            <person name="Shao Z."/>
        </authorList>
    </citation>
    <scope>NUCLEOTIDE SEQUENCE [LARGE SCALE GENOMIC DNA]</scope>
    <source>
        <strain evidence="2">13D2W-2</strain>
    </source>
</reference>
<dbReference type="Gene3D" id="3.40.50.300">
    <property type="entry name" value="P-loop containing nucleotide triphosphate hydrolases"/>
    <property type="match status" value="1"/>
</dbReference>
<dbReference type="InterPro" id="IPR008868">
    <property type="entry name" value="TniB"/>
</dbReference>
<evidence type="ECO:0000313" key="1">
    <source>
        <dbReference type="EMBL" id="KFE34269.1"/>
    </source>
</evidence>
<organism evidence="1 2">
    <name type="scientific">Thioclava atlantica</name>
    <dbReference type="NCBI Taxonomy" id="1317124"/>
    <lineage>
        <taxon>Bacteria</taxon>
        <taxon>Pseudomonadati</taxon>
        <taxon>Pseudomonadota</taxon>
        <taxon>Alphaproteobacteria</taxon>
        <taxon>Rhodobacterales</taxon>
        <taxon>Paracoccaceae</taxon>
        <taxon>Thioclava</taxon>
    </lineage>
</organism>
<dbReference type="Pfam" id="PF05621">
    <property type="entry name" value="TniB"/>
    <property type="match status" value="1"/>
</dbReference>
<evidence type="ECO:0000313" key="2">
    <source>
        <dbReference type="Proteomes" id="UP000028607"/>
    </source>
</evidence>